<dbReference type="AlphaFoldDB" id="A0AAE1AJK4"/>
<evidence type="ECO:0000313" key="2">
    <source>
        <dbReference type="Proteomes" id="UP001283361"/>
    </source>
</evidence>
<dbReference type="EMBL" id="JAWDGP010001707">
    <property type="protein sequence ID" value="KAK3788994.1"/>
    <property type="molecule type" value="Genomic_DNA"/>
</dbReference>
<keyword evidence="2" id="KW-1185">Reference proteome</keyword>
<protein>
    <submittedName>
        <fullName evidence="1">Uncharacterized protein</fullName>
    </submittedName>
</protein>
<organism evidence="1 2">
    <name type="scientific">Elysia crispata</name>
    <name type="common">lettuce slug</name>
    <dbReference type="NCBI Taxonomy" id="231223"/>
    <lineage>
        <taxon>Eukaryota</taxon>
        <taxon>Metazoa</taxon>
        <taxon>Spiralia</taxon>
        <taxon>Lophotrochozoa</taxon>
        <taxon>Mollusca</taxon>
        <taxon>Gastropoda</taxon>
        <taxon>Heterobranchia</taxon>
        <taxon>Euthyneura</taxon>
        <taxon>Panpulmonata</taxon>
        <taxon>Sacoglossa</taxon>
        <taxon>Placobranchoidea</taxon>
        <taxon>Plakobranchidae</taxon>
        <taxon>Elysia</taxon>
    </lineage>
</organism>
<comment type="caution">
    <text evidence="1">The sequence shown here is derived from an EMBL/GenBank/DDBJ whole genome shotgun (WGS) entry which is preliminary data.</text>
</comment>
<dbReference type="Proteomes" id="UP001283361">
    <property type="component" value="Unassembled WGS sequence"/>
</dbReference>
<name>A0AAE1AJK4_9GAST</name>
<evidence type="ECO:0000313" key="1">
    <source>
        <dbReference type="EMBL" id="KAK3788994.1"/>
    </source>
</evidence>
<sequence length="113" mass="13448">MRFEDVIYTLNFPFCVKTALKLCISASGSRLASNPSHIAFAVPRFVRRNSHLNHQRKSLNKRVRIWFRVSPVEFLFRRILTEVRVSPVEFLFRRILTQVRVSPVEFLFRRILT</sequence>
<gene>
    <name evidence="1" type="ORF">RRG08_039602</name>
</gene>
<accession>A0AAE1AJK4</accession>
<proteinExistence type="predicted"/>
<reference evidence="1" key="1">
    <citation type="journal article" date="2023" name="G3 (Bethesda)">
        <title>A reference genome for the long-term kleptoplast-retaining sea slug Elysia crispata morphotype clarki.</title>
        <authorList>
            <person name="Eastman K.E."/>
            <person name="Pendleton A.L."/>
            <person name="Shaikh M.A."/>
            <person name="Suttiyut T."/>
            <person name="Ogas R."/>
            <person name="Tomko P."/>
            <person name="Gavelis G."/>
            <person name="Widhalm J.R."/>
            <person name="Wisecaver J.H."/>
        </authorList>
    </citation>
    <scope>NUCLEOTIDE SEQUENCE</scope>
    <source>
        <strain evidence="1">ECLA1</strain>
    </source>
</reference>